<protein>
    <submittedName>
        <fullName evidence="2">Uncharacterized protein</fullName>
    </submittedName>
</protein>
<keyword evidence="1" id="KW-1133">Transmembrane helix</keyword>
<dbReference type="GeneID" id="30523073"/>
<keyword evidence="1" id="KW-0472">Membrane</keyword>
<dbReference type="OrthoDB" id="39215at10239"/>
<reference evidence="2 3" key="1">
    <citation type="submission" date="2016-11" db="EMBL/GenBank/DDBJ databases">
        <authorList>
            <consortium name="Urmite Genomes"/>
        </authorList>
    </citation>
    <scope>NUCLEOTIDE SEQUENCE [LARGE SCALE GENOMIC DNA]</scope>
    <source>
        <strain evidence="2 3">A11</strain>
    </source>
</reference>
<gene>
    <name evidence="2" type="ORF">BQ3484_129</name>
</gene>
<accession>A0A1M7XU32</accession>
<dbReference type="KEGG" id="vg:30523073"/>
<feature type="transmembrane region" description="Helical" evidence="1">
    <location>
        <begin position="6"/>
        <end position="28"/>
    </location>
</feature>
<name>A0A1M7XU32_9VIRU</name>
<sequence length="87" mass="9889">MSLALNILIGVILIIDLVLIFLAGYLYYSLRRCESRESIFCLQWICPDQTRAVRIHDGQVVESGPYGFIPPSDAERSRNLTEAEVCR</sequence>
<evidence type="ECO:0000256" key="1">
    <source>
        <dbReference type="SAM" id="Phobius"/>
    </source>
</evidence>
<keyword evidence="1" id="KW-0812">Transmembrane</keyword>
<dbReference type="Proteomes" id="UP000201465">
    <property type="component" value="Segment"/>
</dbReference>
<dbReference type="RefSeq" id="YP_009329069.1">
    <property type="nucleotide sequence ID" value="NC_032108.1"/>
</dbReference>
<keyword evidence="3" id="KW-1185">Reference proteome</keyword>
<evidence type="ECO:0000313" key="2">
    <source>
        <dbReference type="EMBL" id="SHO33197.1"/>
    </source>
</evidence>
<proteinExistence type="predicted"/>
<evidence type="ECO:0000313" key="3">
    <source>
        <dbReference type="Proteomes" id="UP000201465"/>
    </source>
</evidence>
<organism evidence="2 3">
    <name type="scientific">Cedratvirus A11</name>
    <dbReference type="NCBI Taxonomy" id="1903266"/>
    <lineage>
        <taxon>Viruses</taxon>
        <taxon>Pithoviruses</taxon>
        <taxon>Orthocedratvirinae</taxon>
        <taxon>Alphacedratvirus</taxon>
        <taxon>Alphacedratvirus aljazairmassiliense</taxon>
    </lineage>
</organism>
<dbReference type="EMBL" id="LT671577">
    <property type="protein sequence ID" value="SHO33197.1"/>
    <property type="molecule type" value="Genomic_DNA"/>
</dbReference>